<keyword evidence="12 15" id="KW-0457">Lysine biosynthesis</keyword>
<protein>
    <recommendedName>
        <fullName evidence="6 15">Aspartate-semialdehyde dehydrogenase</fullName>
        <shortName evidence="15">ASA dehydrogenase</shortName>
        <shortName evidence="15">ASADH</shortName>
        <ecNumber evidence="6 15">1.2.1.11</ecNumber>
    </recommendedName>
    <alternativeName>
        <fullName evidence="15">Aspartate-beta-semialdehyde dehydrogenase</fullName>
    </alternativeName>
</protein>
<dbReference type="AlphaFoldDB" id="J1I268"/>
<evidence type="ECO:0000256" key="4">
    <source>
        <dbReference type="ARBA" id="ARBA00010584"/>
    </source>
</evidence>
<keyword evidence="9 15" id="KW-0521">NADP</keyword>
<feature type="binding site" evidence="15">
    <location>
        <begin position="9"/>
        <end position="12"/>
    </location>
    <ligand>
        <name>NADP(+)</name>
        <dbReference type="ChEBI" id="CHEBI:58349"/>
    </ligand>
</feature>
<dbReference type="Pfam" id="PF02774">
    <property type="entry name" value="Semialdhyde_dhC"/>
    <property type="match status" value="1"/>
</dbReference>
<dbReference type="PANTHER" id="PTHR46278:SF2">
    <property type="entry name" value="ASPARTATE-SEMIALDEHYDE DEHYDROGENASE"/>
    <property type="match status" value="1"/>
</dbReference>
<evidence type="ECO:0000256" key="14">
    <source>
        <dbReference type="ARBA" id="ARBA00047891"/>
    </source>
</evidence>
<comment type="pathway">
    <text evidence="2 15">Amino-acid biosynthesis; L-lysine biosynthesis via DAP pathway; (S)-tetrahydrodipicolinate from L-aspartate: step 2/4.</text>
</comment>
<evidence type="ECO:0000259" key="17">
    <source>
        <dbReference type="SMART" id="SM00859"/>
    </source>
</evidence>
<dbReference type="GO" id="GO:0009088">
    <property type="term" value="P:threonine biosynthetic process"/>
    <property type="evidence" value="ECO:0007669"/>
    <property type="project" value="UniProtKB-UniRule"/>
</dbReference>
<dbReference type="UniPathway" id="UPA00051">
    <property type="reaction ID" value="UER00464"/>
</dbReference>
<keyword evidence="13 15" id="KW-0486">Methionine biosynthesis</keyword>
<keyword evidence="8 15" id="KW-0791">Threonine biosynthesis</keyword>
<comment type="function">
    <text evidence="15">Catalyzes the NADPH-dependent formation of L-aspartate-semialdehyde (L-ASA) by the reductive dephosphorylation of L-aspartyl-4-phosphate.</text>
</comment>
<dbReference type="Gene3D" id="3.40.50.720">
    <property type="entry name" value="NAD(P)-binding Rossmann-like Domain"/>
    <property type="match status" value="1"/>
</dbReference>
<feature type="domain" description="Semialdehyde dehydrogenase NAD-binding" evidence="17">
    <location>
        <begin position="2"/>
        <end position="117"/>
    </location>
</feature>
<keyword evidence="7 15" id="KW-0028">Amino-acid biosynthesis</keyword>
<dbReference type="InterPro" id="IPR000534">
    <property type="entry name" value="Semialdehyde_DH_NAD-bd"/>
</dbReference>
<evidence type="ECO:0000256" key="8">
    <source>
        <dbReference type="ARBA" id="ARBA00022697"/>
    </source>
</evidence>
<evidence type="ECO:0000256" key="16">
    <source>
        <dbReference type="PIRSR" id="PIRSR000148-1"/>
    </source>
</evidence>
<dbReference type="OrthoDB" id="9805684at2"/>
<comment type="catalytic activity">
    <reaction evidence="14 15">
        <text>L-aspartate 4-semialdehyde + phosphate + NADP(+) = 4-phospho-L-aspartate + NADPH + H(+)</text>
        <dbReference type="Rhea" id="RHEA:24284"/>
        <dbReference type="ChEBI" id="CHEBI:15378"/>
        <dbReference type="ChEBI" id="CHEBI:43474"/>
        <dbReference type="ChEBI" id="CHEBI:57535"/>
        <dbReference type="ChEBI" id="CHEBI:57783"/>
        <dbReference type="ChEBI" id="CHEBI:58349"/>
        <dbReference type="ChEBI" id="CHEBI:537519"/>
        <dbReference type="EC" id="1.2.1.11"/>
    </reaction>
</comment>
<sequence>MKLALVGASGMVGQVMLKLIEERNFPLSQLLPVASARSKGKTIRFKGQDVPLLLAEEALAQQPDLALFSAGGNVSLALAPKFAAIGCKVIDNSSAFRMDPDKPLIVPEVNLDQLKADDFIIANPNCSTIQLLLALWPLQKKYGLERVLVSTYQSMTGTGMKALQQYQEELQGKTPQNPAYPQPIFENCLPHCDVFVEDGYTKEEIKLLNESRKIMNLPQLRLSATAVRVPVMGGHSEAVNIDLKTPFELADIRELLAQSPGVVVQDDPSKNLYPMPLSAKGKDEVFVGRIRRDFSQENGLHLWIVADNLHKGAATNALQIAEALIEKGWL</sequence>
<reference evidence="19" key="1">
    <citation type="journal article" date="2012" name="Stand. Genomic Sci.">
        <title>Permanent draft genome sequence of the gliding predator Saprospira grandis strain Sa g1 (= HR1).</title>
        <authorList>
            <person name="Mavromatis K."/>
            <person name="Chertkov O."/>
            <person name="Lapidus A."/>
            <person name="Nolan M."/>
            <person name="Lucas S."/>
            <person name="Tice H."/>
            <person name="Del Rio T.G."/>
            <person name="Cheng J.F."/>
            <person name="Han C."/>
            <person name="Tapia R."/>
            <person name="Bruce D."/>
            <person name="Goodwin L.A."/>
            <person name="Pitluck S."/>
            <person name="Huntemann M."/>
            <person name="Liolios K."/>
            <person name="Pagani I."/>
            <person name="Ivanova N."/>
            <person name="Mikhailova N."/>
            <person name="Pati A."/>
            <person name="Chen A."/>
            <person name="Palaniappan K."/>
            <person name="Land M."/>
            <person name="Brambilla E.M."/>
            <person name="Rohde M."/>
            <person name="Spring S."/>
            <person name="Goker M."/>
            <person name="Detter J.C."/>
            <person name="Bristow J."/>
            <person name="Eisen J.A."/>
            <person name="Markowitz V."/>
            <person name="Hugenholtz P."/>
            <person name="Kyrpides N.C."/>
            <person name="Klenk H.P."/>
            <person name="Woyke T."/>
        </authorList>
    </citation>
    <scope>NUCLEOTIDE SEQUENCE [LARGE SCALE GENOMIC DNA]</scope>
    <source>
        <strain evidence="19">DSM 2844</strain>
    </source>
</reference>
<dbReference type="HAMAP" id="MF_02121">
    <property type="entry name" value="ASADH"/>
    <property type="match status" value="1"/>
</dbReference>
<name>J1I268_9BACT</name>
<comment type="similarity">
    <text evidence="4 15">Belongs to the aspartate-semialdehyde dehydrogenase family.</text>
</comment>
<dbReference type="NCBIfam" id="NF011456">
    <property type="entry name" value="PRK14874.1"/>
    <property type="match status" value="1"/>
</dbReference>
<proteinExistence type="inferred from homology"/>
<evidence type="ECO:0000313" key="19">
    <source>
        <dbReference type="Proteomes" id="UP000005113"/>
    </source>
</evidence>
<dbReference type="GO" id="GO:0009089">
    <property type="term" value="P:lysine biosynthetic process via diaminopimelate"/>
    <property type="evidence" value="ECO:0007669"/>
    <property type="project" value="UniProtKB-UniRule"/>
</dbReference>
<evidence type="ECO:0000256" key="10">
    <source>
        <dbReference type="ARBA" id="ARBA00022915"/>
    </source>
</evidence>
<dbReference type="NCBIfam" id="TIGR01296">
    <property type="entry name" value="asd_B"/>
    <property type="match status" value="1"/>
</dbReference>
<evidence type="ECO:0000256" key="1">
    <source>
        <dbReference type="ARBA" id="ARBA00005021"/>
    </source>
</evidence>
<dbReference type="SUPFAM" id="SSF51735">
    <property type="entry name" value="NAD(P)-binding Rossmann-fold domains"/>
    <property type="match status" value="1"/>
</dbReference>
<evidence type="ECO:0000256" key="2">
    <source>
        <dbReference type="ARBA" id="ARBA00005076"/>
    </source>
</evidence>
<feature type="active site" description="Acyl-thioester intermediate" evidence="15 16">
    <location>
        <position position="126"/>
    </location>
</feature>
<dbReference type="PANTHER" id="PTHR46278">
    <property type="entry name" value="DEHYDROGENASE, PUTATIVE-RELATED"/>
    <property type="match status" value="1"/>
</dbReference>
<dbReference type="Gene3D" id="3.30.360.10">
    <property type="entry name" value="Dihydrodipicolinate Reductase, domain 2"/>
    <property type="match status" value="1"/>
</dbReference>
<gene>
    <name evidence="15" type="primary">asd</name>
    <name evidence="18" type="ORF">SapgrDRAFT_1055</name>
</gene>
<dbReference type="InterPro" id="IPR012080">
    <property type="entry name" value="Asp_semialdehyde_DH"/>
</dbReference>
<dbReference type="GO" id="GO:0019877">
    <property type="term" value="P:diaminopimelate biosynthetic process"/>
    <property type="evidence" value="ECO:0007669"/>
    <property type="project" value="UniProtKB-UniRule"/>
</dbReference>
<dbReference type="InterPro" id="IPR036291">
    <property type="entry name" value="NAD(P)-bd_dom_sf"/>
</dbReference>
<accession>J1I268</accession>
<dbReference type="Pfam" id="PF01118">
    <property type="entry name" value="Semialdhyde_dh"/>
    <property type="match status" value="1"/>
</dbReference>
<comment type="pathway">
    <text evidence="1 15">Amino-acid biosynthesis; L-methionine biosynthesis via de novo pathway; L-homoserine from L-aspartate: step 2/3.</text>
</comment>
<evidence type="ECO:0000256" key="5">
    <source>
        <dbReference type="ARBA" id="ARBA00011738"/>
    </source>
</evidence>
<evidence type="ECO:0000256" key="11">
    <source>
        <dbReference type="ARBA" id="ARBA00023002"/>
    </source>
</evidence>
<dbReference type="SUPFAM" id="SSF55347">
    <property type="entry name" value="Glyceraldehyde-3-phosphate dehydrogenase-like, C-terminal domain"/>
    <property type="match status" value="1"/>
</dbReference>
<evidence type="ECO:0000256" key="3">
    <source>
        <dbReference type="ARBA" id="ARBA00005097"/>
    </source>
</evidence>
<comment type="pathway">
    <text evidence="3 15">Amino-acid biosynthesis; L-threonine biosynthesis; L-threonine from L-aspartate: step 2/5.</text>
</comment>
<evidence type="ECO:0000313" key="18">
    <source>
        <dbReference type="EMBL" id="EJF52780.1"/>
    </source>
</evidence>
<dbReference type="EMBL" id="JH719942">
    <property type="protein sequence ID" value="EJF52780.1"/>
    <property type="molecule type" value="Genomic_DNA"/>
</dbReference>
<dbReference type="CDD" id="cd02316">
    <property type="entry name" value="VcASADH2_like_N"/>
    <property type="match status" value="1"/>
</dbReference>
<dbReference type="GO" id="GO:0071266">
    <property type="term" value="P:'de novo' L-methionine biosynthetic process"/>
    <property type="evidence" value="ECO:0007669"/>
    <property type="project" value="UniProtKB-UniRule"/>
</dbReference>
<organism evidence="18 19">
    <name type="scientific">Saprospira grandis DSM 2844</name>
    <dbReference type="NCBI Taxonomy" id="694433"/>
    <lineage>
        <taxon>Bacteria</taxon>
        <taxon>Pseudomonadati</taxon>
        <taxon>Bacteroidota</taxon>
        <taxon>Saprospiria</taxon>
        <taxon>Saprospirales</taxon>
        <taxon>Saprospiraceae</taxon>
        <taxon>Saprospira</taxon>
    </lineage>
</organism>
<evidence type="ECO:0000256" key="13">
    <source>
        <dbReference type="ARBA" id="ARBA00023167"/>
    </source>
</evidence>
<evidence type="ECO:0000256" key="7">
    <source>
        <dbReference type="ARBA" id="ARBA00022605"/>
    </source>
</evidence>
<comment type="subunit">
    <text evidence="5 15">Homodimer.</text>
</comment>
<dbReference type="CDD" id="cd18131">
    <property type="entry name" value="ASADH_C_bac_euk_like"/>
    <property type="match status" value="1"/>
</dbReference>
<dbReference type="UniPathway" id="UPA00034">
    <property type="reaction ID" value="UER00016"/>
</dbReference>
<dbReference type="GO" id="GO:0046983">
    <property type="term" value="F:protein dimerization activity"/>
    <property type="evidence" value="ECO:0007669"/>
    <property type="project" value="InterPro"/>
</dbReference>
<feature type="binding site" evidence="15">
    <location>
        <position position="228"/>
    </location>
    <ligand>
        <name>substrate</name>
    </ligand>
</feature>
<feature type="active site" description="Proton acceptor" evidence="15 16">
    <location>
        <position position="235"/>
    </location>
</feature>
<keyword evidence="11 15" id="KW-0560">Oxidoreductase</keyword>
<feature type="binding site" evidence="15">
    <location>
        <begin position="37"/>
        <end position="38"/>
    </location>
    <ligand>
        <name>NADP(+)</name>
        <dbReference type="ChEBI" id="CHEBI:58349"/>
    </ligand>
</feature>
<dbReference type="InterPro" id="IPR005986">
    <property type="entry name" value="Asp_semialdehyde_DH_beta"/>
</dbReference>
<dbReference type="HOGENOM" id="CLU_049966_0_1_10"/>
<dbReference type="GO" id="GO:0004073">
    <property type="term" value="F:aspartate-semialdehyde dehydrogenase activity"/>
    <property type="evidence" value="ECO:0007669"/>
    <property type="project" value="UniProtKB-UniRule"/>
</dbReference>
<dbReference type="InterPro" id="IPR012280">
    <property type="entry name" value="Semialdhyde_DH_dimer_dom"/>
</dbReference>
<dbReference type="RefSeq" id="WP_002657985.1">
    <property type="nucleotide sequence ID" value="NZ_JH719942.1"/>
</dbReference>
<dbReference type="GO" id="GO:0050661">
    <property type="term" value="F:NADP binding"/>
    <property type="evidence" value="ECO:0007669"/>
    <property type="project" value="UniProtKB-UniRule"/>
</dbReference>
<dbReference type="GO" id="GO:0009097">
    <property type="term" value="P:isoleucine biosynthetic process"/>
    <property type="evidence" value="ECO:0007669"/>
    <property type="project" value="UniProtKB-UniRule"/>
</dbReference>
<keyword evidence="10 15" id="KW-0220">Diaminopimelate biosynthesis</keyword>
<evidence type="ECO:0000256" key="6">
    <source>
        <dbReference type="ARBA" id="ARBA00013120"/>
    </source>
</evidence>
<dbReference type="UniPathway" id="UPA00050">
    <property type="reaction ID" value="UER00463"/>
</dbReference>
<dbReference type="PIRSF" id="PIRSF000148">
    <property type="entry name" value="ASA_dh"/>
    <property type="match status" value="1"/>
</dbReference>
<evidence type="ECO:0000256" key="9">
    <source>
        <dbReference type="ARBA" id="ARBA00022857"/>
    </source>
</evidence>
<comment type="caution">
    <text evidence="15">Lacks conserved residue(s) required for the propagation of feature annotation.</text>
</comment>
<feature type="binding site" evidence="15">
    <location>
        <position position="175"/>
    </location>
    <ligand>
        <name>NADP(+)</name>
        <dbReference type="ChEBI" id="CHEBI:58349"/>
    </ligand>
</feature>
<evidence type="ECO:0000256" key="12">
    <source>
        <dbReference type="ARBA" id="ARBA00023154"/>
    </source>
</evidence>
<evidence type="ECO:0000256" key="15">
    <source>
        <dbReference type="HAMAP-Rule" id="MF_02121"/>
    </source>
</evidence>
<dbReference type="SMART" id="SM00859">
    <property type="entry name" value="Semialdhyde_dh"/>
    <property type="match status" value="1"/>
</dbReference>
<dbReference type="EC" id="1.2.1.11" evidence="6 15"/>
<feature type="binding site" evidence="15">
    <location>
        <position position="153"/>
    </location>
    <ligand>
        <name>substrate</name>
    </ligand>
</feature>
<dbReference type="GO" id="GO:0051287">
    <property type="term" value="F:NAD binding"/>
    <property type="evidence" value="ECO:0007669"/>
    <property type="project" value="InterPro"/>
</dbReference>
<feature type="binding site" evidence="15">
    <location>
        <position position="308"/>
    </location>
    <ligand>
        <name>NADP(+)</name>
        <dbReference type="ChEBI" id="CHEBI:58349"/>
    </ligand>
</feature>
<feature type="binding site" evidence="15">
    <location>
        <position position="97"/>
    </location>
    <ligand>
        <name>phosphate</name>
        <dbReference type="ChEBI" id="CHEBI:43474"/>
    </ligand>
</feature>
<dbReference type="Proteomes" id="UP000005113">
    <property type="component" value="Unassembled WGS sequence"/>
</dbReference>